<keyword evidence="2" id="KW-1185">Reference proteome</keyword>
<organism evidence="1 2">
    <name type="scientific">Cherax quadricarinatus</name>
    <name type="common">Australian red claw crayfish</name>
    <dbReference type="NCBI Taxonomy" id="27406"/>
    <lineage>
        <taxon>Eukaryota</taxon>
        <taxon>Metazoa</taxon>
        <taxon>Ecdysozoa</taxon>
        <taxon>Arthropoda</taxon>
        <taxon>Crustacea</taxon>
        <taxon>Multicrustacea</taxon>
        <taxon>Malacostraca</taxon>
        <taxon>Eumalacostraca</taxon>
        <taxon>Eucarida</taxon>
        <taxon>Decapoda</taxon>
        <taxon>Pleocyemata</taxon>
        <taxon>Astacidea</taxon>
        <taxon>Parastacoidea</taxon>
        <taxon>Parastacidae</taxon>
        <taxon>Cherax</taxon>
    </lineage>
</organism>
<evidence type="ECO:0000313" key="1">
    <source>
        <dbReference type="EMBL" id="KAK8726874.1"/>
    </source>
</evidence>
<dbReference type="InterPro" id="IPR008979">
    <property type="entry name" value="Galactose-bd-like_sf"/>
</dbReference>
<dbReference type="AlphaFoldDB" id="A0AAW0WHN5"/>
<dbReference type="EMBL" id="JARKIK010000078">
    <property type="protein sequence ID" value="KAK8726874.1"/>
    <property type="molecule type" value="Genomic_DNA"/>
</dbReference>
<dbReference type="Gene3D" id="2.60.120.260">
    <property type="entry name" value="Galactose-binding domain-like"/>
    <property type="match status" value="1"/>
</dbReference>
<protein>
    <recommendedName>
        <fullName evidence="3">F5/8 type C domain-containing protein</fullName>
    </recommendedName>
</protein>
<gene>
    <name evidence="1" type="ORF">OTU49_010107</name>
</gene>
<dbReference type="PANTHER" id="PTHR45713">
    <property type="entry name" value="FTP DOMAIN-CONTAINING PROTEIN"/>
    <property type="match status" value="1"/>
</dbReference>
<name>A0AAW0WHN5_CHEQU</name>
<dbReference type="Pfam" id="PF22633">
    <property type="entry name" value="F5_F8_type_C_2"/>
    <property type="match status" value="1"/>
</dbReference>
<proteinExistence type="predicted"/>
<dbReference type="Proteomes" id="UP001445076">
    <property type="component" value="Unassembled WGS sequence"/>
</dbReference>
<feature type="non-terminal residue" evidence="1">
    <location>
        <position position="1"/>
    </location>
</feature>
<dbReference type="SUPFAM" id="SSF49785">
    <property type="entry name" value="Galactose-binding domain-like"/>
    <property type="match status" value="1"/>
</dbReference>
<evidence type="ECO:0008006" key="3">
    <source>
        <dbReference type="Google" id="ProtNLM"/>
    </source>
</evidence>
<sequence length="123" mass="14026">SYAVTGNTLDTPFYHSLPGLVYPWWIVDLGDNYSVYQILIYPRRDSSVQRFHNIEIRVGTTLNSSGNLTSYTLFSTYLGPYASSYGLLVCNRMDGVMGRYVSIQRASPEDDMLQLINVRVYVH</sequence>
<reference evidence="1 2" key="1">
    <citation type="journal article" date="2024" name="BMC Genomics">
        <title>Genome assembly of redclaw crayfish (Cherax quadricarinatus) provides insights into its immune adaptation and hypoxia tolerance.</title>
        <authorList>
            <person name="Liu Z."/>
            <person name="Zheng J."/>
            <person name="Li H."/>
            <person name="Fang K."/>
            <person name="Wang S."/>
            <person name="He J."/>
            <person name="Zhou D."/>
            <person name="Weng S."/>
            <person name="Chi M."/>
            <person name="Gu Z."/>
            <person name="He J."/>
            <person name="Li F."/>
            <person name="Wang M."/>
        </authorList>
    </citation>
    <scope>NUCLEOTIDE SEQUENCE [LARGE SCALE GENOMIC DNA]</scope>
    <source>
        <strain evidence="1">ZL_2023a</strain>
    </source>
</reference>
<accession>A0AAW0WHN5</accession>
<comment type="caution">
    <text evidence="1">The sequence shown here is derived from an EMBL/GenBank/DDBJ whole genome shotgun (WGS) entry which is preliminary data.</text>
</comment>
<dbReference type="PANTHER" id="PTHR45713:SF6">
    <property type="entry name" value="F5_8 TYPE C DOMAIN-CONTAINING PROTEIN"/>
    <property type="match status" value="1"/>
</dbReference>
<evidence type="ECO:0000313" key="2">
    <source>
        <dbReference type="Proteomes" id="UP001445076"/>
    </source>
</evidence>
<dbReference type="InterPro" id="IPR051941">
    <property type="entry name" value="BG_Antigen-Binding_Lectin"/>
</dbReference>